<dbReference type="FunFam" id="1.10.472.80:FF:000005">
    <property type="entry name" value="TBC1 domain family member 15"/>
    <property type="match status" value="1"/>
</dbReference>
<dbReference type="Gene3D" id="1.10.8.270">
    <property type="entry name" value="putative rabgap domain of human tbc1 domain family member 14 like domains"/>
    <property type="match status" value="1"/>
</dbReference>
<dbReference type="OrthoDB" id="10264062at2759"/>
<feature type="compositionally biased region" description="Basic and acidic residues" evidence="4">
    <location>
        <begin position="752"/>
        <end position="767"/>
    </location>
</feature>
<dbReference type="EMBL" id="ML978728">
    <property type="protein sequence ID" value="KAF2085750.1"/>
    <property type="molecule type" value="Genomic_DNA"/>
</dbReference>
<dbReference type="GO" id="GO:0005737">
    <property type="term" value="C:cytoplasm"/>
    <property type="evidence" value="ECO:0007669"/>
    <property type="project" value="UniProtKB-ARBA"/>
</dbReference>
<feature type="region of interest" description="Disordered" evidence="4">
    <location>
        <begin position="1"/>
        <end position="37"/>
    </location>
</feature>
<protein>
    <recommendedName>
        <fullName evidence="2">GTPase-activating protein GYP7</fullName>
    </recommendedName>
    <alternativeName>
        <fullName evidence="3">GAP for YPT7</fullName>
    </alternativeName>
</protein>
<dbReference type="GO" id="GO:0005096">
    <property type="term" value="F:GTPase activator activity"/>
    <property type="evidence" value="ECO:0007669"/>
    <property type="project" value="UniProtKB-KW"/>
</dbReference>
<name>A0A9P4HQ01_9PEZI</name>
<dbReference type="Proteomes" id="UP000799776">
    <property type="component" value="Unassembled WGS sequence"/>
</dbReference>
<keyword evidence="1" id="KW-0343">GTPase activation</keyword>
<feature type="region of interest" description="Disordered" evidence="4">
    <location>
        <begin position="723"/>
        <end position="771"/>
    </location>
</feature>
<dbReference type="SUPFAM" id="SSF47923">
    <property type="entry name" value="Ypt/Rab-GAP domain of gyp1p"/>
    <property type="match status" value="2"/>
</dbReference>
<dbReference type="PROSITE" id="PS50086">
    <property type="entry name" value="TBC_RABGAP"/>
    <property type="match status" value="1"/>
</dbReference>
<keyword evidence="7" id="KW-1185">Reference proteome</keyword>
<dbReference type="SMART" id="SM00164">
    <property type="entry name" value="TBC"/>
    <property type="match status" value="1"/>
</dbReference>
<dbReference type="InterPro" id="IPR000195">
    <property type="entry name" value="Rab-GAP-TBC_dom"/>
</dbReference>
<proteinExistence type="predicted"/>
<evidence type="ECO:0000256" key="2">
    <source>
        <dbReference type="ARBA" id="ARBA00072091"/>
    </source>
</evidence>
<dbReference type="PANTHER" id="PTHR22957">
    <property type="entry name" value="TBC1 DOMAIN FAMILY MEMBER GTPASE-ACTIVATING PROTEIN"/>
    <property type="match status" value="1"/>
</dbReference>
<dbReference type="InterPro" id="IPR035969">
    <property type="entry name" value="Rab-GAP_TBC_sf"/>
</dbReference>
<comment type="caution">
    <text evidence="6">The sequence shown here is derived from an EMBL/GenBank/DDBJ whole genome shotgun (WGS) entry which is preliminary data.</text>
</comment>
<evidence type="ECO:0000256" key="4">
    <source>
        <dbReference type="SAM" id="MobiDB-lite"/>
    </source>
</evidence>
<gene>
    <name evidence="6" type="ORF">K490DRAFT_67347</name>
</gene>
<evidence type="ECO:0000313" key="7">
    <source>
        <dbReference type="Proteomes" id="UP000799776"/>
    </source>
</evidence>
<dbReference type="AlphaFoldDB" id="A0A9P4HQ01"/>
<feature type="domain" description="Rab-GAP TBC" evidence="5">
    <location>
        <begin position="433"/>
        <end position="654"/>
    </location>
</feature>
<accession>A0A9P4HQ01</accession>
<dbReference type="Pfam" id="PF00566">
    <property type="entry name" value="RabGAP-TBC"/>
    <property type="match status" value="1"/>
</dbReference>
<evidence type="ECO:0000259" key="5">
    <source>
        <dbReference type="PROSITE" id="PS50086"/>
    </source>
</evidence>
<dbReference type="FunFam" id="1.10.8.270:FF:000032">
    <property type="entry name" value="GTPase activating protein (Gyp7)"/>
    <property type="match status" value="1"/>
</dbReference>
<reference evidence="6" key="1">
    <citation type="journal article" date="2020" name="Stud. Mycol.">
        <title>101 Dothideomycetes genomes: a test case for predicting lifestyles and emergence of pathogens.</title>
        <authorList>
            <person name="Haridas S."/>
            <person name="Albert R."/>
            <person name="Binder M."/>
            <person name="Bloem J."/>
            <person name="Labutti K."/>
            <person name="Salamov A."/>
            <person name="Andreopoulos B."/>
            <person name="Baker S."/>
            <person name="Barry K."/>
            <person name="Bills G."/>
            <person name="Bluhm B."/>
            <person name="Cannon C."/>
            <person name="Castanera R."/>
            <person name="Culley D."/>
            <person name="Daum C."/>
            <person name="Ezra D."/>
            <person name="Gonzalez J."/>
            <person name="Henrissat B."/>
            <person name="Kuo A."/>
            <person name="Liang C."/>
            <person name="Lipzen A."/>
            <person name="Lutzoni F."/>
            <person name="Magnuson J."/>
            <person name="Mondo S."/>
            <person name="Nolan M."/>
            <person name="Ohm R."/>
            <person name="Pangilinan J."/>
            <person name="Park H.-J."/>
            <person name="Ramirez L."/>
            <person name="Alfaro M."/>
            <person name="Sun H."/>
            <person name="Tritt A."/>
            <person name="Yoshinaga Y."/>
            <person name="Zwiers L.-H."/>
            <person name="Turgeon B."/>
            <person name="Goodwin S."/>
            <person name="Spatafora J."/>
            <person name="Crous P."/>
            <person name="Grigoriev I."/>
        </authorList>
    </citation>
    <scope>NUCLEOTIDE SEQUENCE</scope>
    <source>
        <strain evidence="6">CBS 121410</strain>
    </source>
</reference>
<evidence type="ECO:0000256" key="3">
    <source>
        <dbReference type="ARBA" id="ARBA00082648"/>
    </source>
</evidence>
<sequence>MTDIPSSPQSPPSPSASFYDMSDDEEGEYNTVRHTTSGRGVKLLYSKSKVYVHPTPSAKDNIPGFVALVEQKSPEDTRPTSASSQRSVASSSLLLAWVPESGLGTAFDAYVKVDLSDSSSPPKQSYLVPPPPTTTTHSSAVGTYAFAVPVSEIYSLLVRPPSLGWWFGSVVINSRAGDSFPALFFHDSECQSTIMQRKKLAKESFDPFGDGGGMFWGGDEVLRWLKRYINVERSAAEPSIYLIEPSEADRLGFGQKPTTDDKNKGAEAGSSNGPAAPKRRDAGMDPVTKALKEARWTFLEKLSQVTTFTRRTAQAVADNPKLPPQVRRLLHNPEVQTLQDEFDSARLYLARWAMGIAEQSDKERNARIWTAKDVLEMEETELGDFEILEIGAAAEERRKPVTLSEWNGWMDPQGRLQITADEVKDRIFHGGLDAEDSVRKEAWLFLLGVYNWDSSREERQAHMNSLRDEYIRLKGAWWERMIEGNSTTEDAEWWQKDVHRTDRNIPLFAGEDIPHPDPDSPFADVGTNVHLEQMKDMLLTYNEYNKDLGYVQGMSDLLAPIYAVMQDDAVAFWGFKGFMDRMERNFLRDQSGMRTQLLTLDHLVQLLDPALYLHLQSVDSTNFFFFFRMLLVWYKREFEWNDVLRLWEGLWTDYLSANFHLFIALAILEKHKDVIMTHLKGFDEVLKYVNDLSGSIDLQSTLVRAESLFRRFQRTVEAVDRKSHFPTPSNLRQRKPTPASQQGGGSSSTGADKGKSAAADDGKEKVISPELRTLLSREVEMLDKKAVKEHGGGVGS</sequence>
<evidence type="ECO:0000313" key="6">
    <source>
        <dbReference type="EMBL" id="KAF2085750.1"/>
    </source>
</evidence>
<feature type="region of interest" description="Disordered" evidence="4">
    <location>
        <begin position="251"/>
        <end position="284"/>
    </location>
</feature>
<dbReference type="PANTHER" id="PTHR22957:SF502">
    <property type="entry name" value="SMALL G PROTEIN SIGNALING MODULATOR 2-RELATED"/>
    <property type="match status" value="1"/>
</dbReference>
<dbReference type="Gene3D" id="1.10.472.80">
    <property type="entry name" value="Ypt/Rab-GAP domain of gyp1p, domain 3"/>
    <property type="match status" value="1"/>
</dbReference>
<evidence type="ECO:0000256" key="1">
    <source>
        <dbReference type="ARBA" id="ARBA00022468"/>
    </source>
</evidence>
<organism evidence="6 7">
    <name type="scientific">Saccharata proteae CBS 121410</name>
    <dbReference type="NCBI Taxonomy" id="1314787"/>
    <lineage>
        <taxon>Eukaryota</taxon>
        <taxon>Fungi</taxon>
        <taxon>Dikarya</taxon>
        <taxon>Ascomycota</taxon>
        <taxon>Pezizomycotina</taxon>
        <taxon>Dothideomycetes</taxon>
        <taxon>Dothideomycetes incertae sedis</taxon>
        <taxon>Botryosphaeriales</taxon>
        <taxon>Saccharataceae</taxon>
        <taxon>Saccharata</taxon>
    </lineage>
</organism>